<comment type="caution">
    <text evidence="2">The sequence shown here is derived from an EMBL/GenBank/DDBJ whole genome shotgun (WGS) entry which is preliminary data.</text>
</comment>
<accession>A0A1J4K233</accession>
<evidence type="ECO:0000313" key="2">
    <source>
        <dbReference type="EMBL" id="OHT03804.1"/>
    </source>
</evidence>
<name>A0A1J4K233_9EUKA</name>
<dbReference type="PANTHER" id="PTHR47357">
    <property type="entry name" value="COP1-INTERACTIVE PROTEIN 1"/>
    <property type="match status" value="1"/>
</dbReference>
<dbReference type="Proteomes" id="UP000179807">
    <property type="component" value="Unassembled WGS sequence"/>
</dbReference>
<dbReference type="GeneID" id="94824830"/>
<organism evidence="2 3">
    <name type="scientific">Tritrichomonas foetus</name>
    <dbReference type="NCBI Taxonomy" id="1144522"/>
    <lineage>
        <taxon>Eukaryota</taxon>
        <taxon>Metamonada</taxon>
        <taxon>Parabasalia</taxon>
        <taxon>Tritrichomonadida</taxon>
        <taxon>Tritrichomonadidae</taxon>
        <taxon>Tritrichomonas</taxon>
    </lineage>
</organism>
<feature type="coiled-coil region" evidence="1">
    <location>
        <begin position="190"/>
        <end position="334"/>
    </location>
</feature>
<protein>
    <submittedName>
        <fullName evidence="2">Uncharacterized protein</fullName>
    </submittedName>
</protein>
<dbReference type="RefSeq" id="XP_068356940.1">
    <property type="nucleotide sequence ID" value="XM_068490126.1"/>
</dbReference>
<proteinExistence type="predicted"/>
<evidence type="ECO:0000256" key="1">
    <source>
        <dbReference type="SAM" id="Coils"/>
    </source>
</evidence>
<gene>
    <name evidence="2" type="ORF">TRFO_01490</name>
</gene>
<evidence type="ECO:0000313" key="3">
    <source>
        <dbReference type="Proteomes" id="UP000179807"/>
    </source>
</evidence>
<sequence>MKAALENMKSQNETKTQQIAEVSGKYQESLHTIEQLNITIQDLKEEIGQVRSENKAVNEQLTTTQAELENKPGVSEDQVIPISAWQSNEFEAELNTQINSLGLNNSLQPASKIKNIYKAIAKYFKKQLASREKATEQINTEYQKYMNTVNKFLVQLSITTEVEPVNSNEFFGKHVDQRVISAISDVRSCHDDLKRKNEQLNQGIARIMDTCGNLNMSLGGSLDFSLTMSDDIFSEIENQIADLKSQVSDLTSQIGKKNKKIKELTSSLKSTKRKGDSTSEDQKMQIKRLNEEKEDFQNQNEELQKNIQKLRWELQKVKNEYLDYQTAQEEAMEELKEKFEQQIMTISLDKAKIEAQLKEQIRIVAEQVNDTTDAIADNQDQITRLKQIVEEQKVLIVDKEHEIERLKEKNEEAIHDLEAKFQREKKQIIESYENAVNELREQLESSKRDFQKITKENEATQKQLSQAKENILQLKKEKITTEHDFKSKIEQYERQKKLTESASKAKIIDAQKTYTSQLDTEKKEFEEEKNRIYTTIAETFKPFFDPGDKLNEKSLKAAMFRARDEIQRLTETDTAVRRIVNANTDQKTDDAVAQVVIRNS</sequence>
<dbReference type="PANTHER" id="PTHR47357:SF1">
    <property type="entry name" value="SPINDLE POLE BODY COMPONENT 110"/>
    <property type="match status" value="1"/>
</dbReference>
<dbReference type="GO" id="GO:0005200">
    <property type="term" value="F:structural constituent of cytoskeleton"/>
    <property type="evidence" value="ECO:0007669"/>
    <property type="project" value="TreeGrafter"/>
</dbReference>
<feature type="coiled-coil region" evidence="1">
    <location>
        <begin position="5"/>
        <end position="60"/>
    </location>
</feature>
<reference evidence="2" key="1">
    <citation type="submission" date="2016-10" db="EMBL/GenBank/DDBJ databases">
        <authorList>
            <person name="Benchimol M."/>
            <person name="Almeida L.G."/>
            <person name="Vasconcelos A.T."/>
            <person name="Perreira-Neves A."/>
            <person name="Rosa I.A."/>
            <person name="Tasca T."/>
            <person name="Bogo M.R."/>
            <person name="de Souza W."/>
        </authorList>
    </citation>
    <scope>NUCLEOTIDE SEQUENCE [LARGE SCALE GENOMIC DNA]</scope>
    <source>
        <strain evidence="2">K</strain>
    </source>
</reference>
<dbReference type="GO" id="GO:0005856">
    <property type="term" value="C:cytoskeleton"/>
    <property type="evidence" value="ECO:0007669"/>
    <property type="project" value="TreeGrafter"/>
</dbReference>
<feature type="coiled-coil region" evidence="1">
    <location>
        <begin position="389"/>
        <end position="484"/>
    </location>
</feature>
<keyword evidence="3" id="KW-1185">Reference proteome</keyword>
<dbReference type="EMBL" id="MLAK01000815">
    <property type="protein sequence ID" value="OHT03804.1"/>
    <property type="molecule type" value="Genomic_DNA"/>
</dbReference>
<keyword evidence="1" id="KW-0175">Coiled coil</keyword>
<dbReference type="VEuPathDB" id="TrichDB:TRFO_01490"/>
<dbReference type="AlphaFoldDB" id="A0A1J4K233"/>